<dbReference type="EMBL" id="JAAAXW010000132">
    <property type="protein sequence ID" value="KAF9542705.1"/>
    <property type="molecule type" value="Genomic_DNA"/>
</dbReference>
<protein>
    <submittedName>
        <fullName evidence="2">Uncharacterized protein</fullName>
    </submittedName>
</protein>
<dbReference type="AlphaFoldDB" id="A0A9P6F5I9"/>
<organism evidence="2 3">
    <name type="scientific">Mortierella hygrophila</name>
    <dbReference type="NCBI Taxonomy" id="979708"/>
    <lineage>
        <taxon>Eukaryota</taxon>
        <taxon>Fungi</taxon>
        <taxon>Fungi incertae sedis</taxon>
        <taxon>Mucoromycota</taxon>
        <taxon>Mortierellomycotina</taxon>
        <taxon>Mortierellomycetes</taxon>
        <taxon>Mortierellales</taxon>
        <taxon>Mortierellaceae</taxon>
        <taxon>Mortierella</taxon>
    </lineage>
</organism>
<comment type="caution">
    <text evidence="2">The sequence shown here is derived from an EMBL/GenBank/DDBJ whole genome shotgun (WGS) entry which is preliminary data.</text>
</comment>
<evidence type="ECO:0000256" key="1">
    <source>
        <dbReference type="SAM" id="MobiDB-lite"/>
    </source>
</evidence>
<gene>
    <name evidence="2" type="ORF">EC957_001760</name>
</gene>
<evidence type="ECO:0000313" key="2">
    <source>
        <dbReference type="EMBL" id="KAF9542705.1"/>
    </source>
</evidence>
<proteinExistence type="predicted"/>
<name>A0A9P6F5I9_9FUNG</name>
<sequence length="340" mass="39078">MVHAAPSGQRQARTPDPDVRYFDDTVTPPGNLTSNWVYEEYLASGDQDQREQKRQQRRLAIREFSEKFASVDCVPILTSTLVHLDNIRGFVQDRFKTKSSFEFLEPILKPLVNVLDMDKNFTFPITFVSKVDNDDSSAQIKLGDSKESFDDYYEIIEKAAWTEENEPELLFKFRLRYLEKNLGVFQHVLKIAPEPVRQELKASGFVQETRVLREHARSLLTCEGVPHVTVAGLEEKVGEEESDNYMDRYVAREATYGFYHTYHLRIIMAQAQSIHVPMDPAQAARCGFRNVTRDASSKPSQPLEDEAVNKFVWSNEAMMRMVEAVTKGHRANPELATMLF</sequence>
<accession>A0A9P6F5I9</accession>
<dbReference type="Proteomes" id="UP000723463">
    <property type="component" value="Unassembled WGS sequence"/>
</dbReference>
<keyword evidence="3" id="KW-1185">Reference proteome</keyword>
<reference evidence="2" key="1">
    <citation type="journal article" date="2020" name="Fungal Divers.">
        <title>Resolving the Mortierellaceae phylogeny through synthesis of multi-gene phylogenetics and phylogenomics.</title>
        <authorList>
            <person name="Vandepol N."/>
            <person name="Liber J."/>
            <person name="Desiro A."/>
            <person name="Na H."/>
            <person name="Kennedy M."/>
            <person name="Barry K."/>
            <person name="Grigoriev I.V."/>
            <person name="Miller A.N."/>
            <person name="O'Donnell K."/>
            <person name="Stajich J.E."/>
            <person name="Bonito G."/>
        </authorList>
    </citation>
    <scope>NUCLEOTIDE SEQUENCE</scope>
    <source>
        <strain evidence="2">NRRL 2591</strain>
    </source>
</reference>
<feature type="compositionally biased region" description="Basic and acidic residues" evidence="1">
    <location>
        <begin position="13"/>
        <end position="23"/>
    </location>
</feature>
<feature type="region of interest" description="Disordered" evidence="1">
    <location>
        <begin position="1"/>
        <end position="27"/>
    </location>
</feature>
<evidence type="ECO:0000313" key="3">
    <source>
        <dbReference type="Proteomes" id="UP000723463"/>
    </source>
</evidence>